<keyword evidence="1" id="KW-0732">Signal</keyword>
<reference evidence="2 3" key="1">
    <citation type="submission" date="2011-07" db="EMBL/GenBank/DDBJ databases">
        <title>The Genome Sequence of Prevotella oulorum F0390.</title>
        <authorList>
            <consortium name="The Broad Institute Genome Sequencing Platform"/>
            <consortium name="The Broad Institute Genome Sequencing Center for Infectious Disease"/>
            <person name="Earl A."/>
            <person name="Ward D."/>
            <person name="Feldgarden M."/>
            <person name="Gevers D."/>
            <person name="Izard J."/>
            <person name="Ganesan A."/>
            <person name="Baranova O.V."/>
            <person name="Blanton J.M."/>
            <person name="Tanner A.C."/>
            <person name="Dewhirst F.E."/>
            <person name="Young S.K."/>
            <person name="Zeng Q."/>
            <person name="Gargeya S."/>
            <person name="Fitzgerald M."/>
            <person name="Haas B."/>
            <person name="Abouelleil A."/>
            <person name="Alvarado L."/>
            <person name="Arachchi H.M."/>
            <person name="Berlin A."/>
            <person name="Brown A."/>
            <person name="Chapman S.B."/>
            <person name="Chen Z."/>
            <person name="Dunbar C."/>
            <person name="Freedman E."/>
            <person name="Gearin G."/>
            <person name="Gellesch M."/>
            <person name="Goldberg J."/>
            <person name="Griggs A."/>
            <person name="Gujja S."/>
            <person name="Heiman D."/>
            <person name="Howarth C."/>
            <person name="Larson L."/>
            <person name="Lui A."/>
            <person name="MacDonald P.J.P."/>
            <person name="Mehta T."/>
            <person name="Montmayeur A."/>
            <person name="Murphy C."/>
            <person name="Neiman D."/>
            <person name="Pearson M."/>
            <person name="Priest M."/>
            <person name="Roberts A."/>
            <person name="Saif S."/>
            <person name="Shea T."/>
            <person name="Shenoy N."/>
            <person name="Sisk P."/>
            <person name="Stolte C."/>
            <person name="Sykes S."/>
            <person name="Wortman J."/>
            <person name="Nusbaum C."/>
            <person name="Birren B."/>
        </authorList>
    </citation>
    <scope>NUCLEOTIDE SEQUENCE [LARGE SCALE GENOMIC DNA]</scope>
    <source>
        <strain evidence="2 3">F0390</strain>
    </source>
</reference>
<keyword evidence="3" id="KW-1185">Reference proteome</keyword>
<comment type="caution">
    <text evidence="2">The sequence shown here is derived from an EMBL/GenBank/DDBJ whole genome shotgun (WGS) entry which is preliminary data.</text>
</comment>
<dbReference type="Pfam" id="PF07396">
    <property type="entry name" value="Porin_O_P"/>
    <property type="match status" value="1"/>
</dbReference>
<dbReference type="GeneID" id="95425273"/>
<dbReference type="EMBL" id="ADGI01000018">
    <property type="protein sequence ID" value="EGV34203.1"/>
    <property type="molecule type" value="Genomic_DNA"/>
</dbReference>
<dbReference type="Proteomes" id="UP000005141">
    <property type="component" value="Unassembled WGS sequence"/>
</dbReference>
<dbReference type="GO" id="GO:0015288">
    <property type="term" value="F:porin activity"/>
    <property type="evidence" value="ECO:0007669"/>
    <property type="project" value="InterPro"/>
</dbReference>
<evidence type="ECO:0000313" key="2">
    <source>
        <dbReference type="EMBL" id="EGV34203.1"/>
    </source>
</evidence>
<evidence type="ECO:0000256" key="1">
    <source>
        <dbReference type="SAM" id="SignalP"/>
    </source>
</evidence>
<protein>
    <submittedName>
        <fullName evidence="2">Uncharacterized protein</fullName>
    </submittedName>
</protein>
<feature type="chain" id="PRO_5003424774" evidence="1">
    <location>
        <begin position="21"/>
        <end position="374"/>
    </location>
</feature>
<dbReference type="GO" id="GO:0016020">
    <property type="term" value="C:membrane"/>
    <property type="evidence" value="ECO:0007669"/>
    <property type="project" value="InterPro"/>
</dbReference>
<dbReference type="Gene3D" id="2.40.160.10">
    <property type="entry name" value="Porin"/>
    <property type="match status" value="1"/>
</dbReference>
<dbReference type="InterPro" id="IPR010870">
    <property type="entry name" value="Porin_O/P"/>
</dbReference>
<proteinExistence type="predicted"/>
<organism evidence="2 3">
    <name type="scientific">Segatella oulorum F0390</name>
    <dbReference type="NCBI Taxonomy" id="702438"/>
    <lineage>
        <taxon>Bacteria</taxon>
        <taxon>Pseudomonadati</taxon>
        <taxon>Bacteroidota</taxon>
        <taxon>Bacteroidia</taxon>
        <taxon>Bacteroidales</taxon>
        <taxon>Prevotellaceae</taxon>
        <taxon>Segatella</taxon>
    </lineage>
</organism>
<sequence length="374" mass="42068">MKTKNILASMLLLATLSAQAETPEWVKSIKLSGYGMTQYQYSNQQNAKGNTFNLRLLRLSLEGRVSNDFYWKAQMQINGNTSTLGSSPRLVDLFAEWQKYDFAHVKVGQFKRPFTFDNPLHPIDQGFMSVGQAVLKLAGFSDRSGEQPSNGRDIGLQLQGDVLSNAEGRKLLHYQVGIFNGQGINTKDVDQRKDVIGGIWVMPVKGLRVGVFGWEGSVARRGTWNDAAGVPHSGVRSLPKHRYALSGEYKVNDWTVRSEYVHSTGKAFSTAITNTNAQDSNFKNCNISALGGKADGFYGLVIAPVVKNKFHLKARYDLYRANAEWNHARTQYEVGADYLFHKNVQLNVEYARVNDRRLSKHNFNLVDVELDFRF</sequence>
<name>G1W9N5_9BACT</name>
<feature type="signal peptide" evidence="1">
    <location>
        <begin position="1"/>
        <end position="20"/>
    </location>
</feature>
<dbReference type="SUPFAM" id="SSF56935">
    <property type="entry name" value="Porins"/>
    <property type="match status" value="1"/>
</dbReference>
<gene>
    <name evidence="2" type="ORF">HMPREF9431_00536</name>
</gene>
<dbReference type="InterPro" id="IPR023614">
    <property type="entry name" value="Porin_dom_sf"/>
</dbReference>
<accession>G1W9N5</accession>
<dbReference type="RefSeq" id="WP_004379528.1">
    <property type="nucleotide sequence ID" value="NZ_JH114215.1"/>
</dbReference>
<dbReference type="HOGENOM" id="CLU_063445_1_0_10"/>
<dbReference type="PATRIC" id="fig|702438.4.peg.551"/>
<dbReference type="AlphaFoldDB" id="G1W9N5"/>
<evidence type="ECO:0000313" key="3">
    <source>
        <dbReference type="Proteomes" id="UP000005141"/>
    </source>
</evidence>
<dbReference type="eggNOG" id="COG3746">
    <property type="taxonomic scope" value="Bacteria"/>
</dbReference>
<dbReference type="OrthoDB" id="9807854at2"/>